<name>A0A453D419_AEGTS</name>
<protein>
    <submittedName>
        <fullName evidence="1">Uncharacterized protein</fullName>
    </submittedName>
</protein>
<keyword evidence="2" id="KW-1185">Reference proteome</keyword>
<reference evidence="1" key="5">
    <citation type="journal article" date="2021" name="G3 (Bethesda)">
        <title>Aegilops tauschii genome assembly Aet v5.0 features greater sequence contiguity and improved annotation.</title>
        <authorList>
            <person name="Wang L."/>
            <person name="Zhu T."/>
            <person name="Rodriguez J.C."/>
            <person name="Deal K.R."/>
            <person name="Dubcovsky J."/>
            <person name="McGuire P.E."/>
            <person name="Lux T."/>
            <person name="Spannagl M."/>
            <person name="Mayer K.F.X."/>
            <person name="Baldrich P."/>
            <person name="Meyers B.C."/>
            <person name="Huo N."/>
            <person name="Gu Y.Q."/>
            <person name="Zhou H."/>
            <person name="Devos K.M."/>
            <person name="Bennetzen J.L."/>
            <person name="Unver T."/>
            <person name="Budak H."/>
            <person name="Gulick P.J."/>
            <person name="Galiba G."/>
            <person name="Kalapos B."/>
            <person name="Nelson D.R."/>
            <person name="Li P."/>
            <person name="You F.M."/>
            <person name="Luo M.C."/>
            <person name="Dvorak J."/>
        </authorList>
    </citation>
    <scope>NUCLEOTIDE SEQUENCE [LARGE SCALE GENOMIC DNA]</scope>
    <source>
        <strain evidence="1">cv. AL8/78</strain>
    </source>
</reference>
<sequence>MQCDPLCLENVGKSDKRSSKEQTLQCPLQSEGCSILSLKTELAYTNMPWGPSILNTSVHQNVPSL</sequence>
<dbReference type="Gramene" id="AET2Gv21079900.1">
    <property type="protein sequence ID" value="AET2Gv21079900.1"/>
    <property type="gene ID" value="AET2Gv21079900"/>
</dbReference>
<proteinExistence type="predicted"/>
<reference evidence="1" key="4">
    <citation type="submission" date="2019-03" db="UniProtKB">
        <authorList>
            <consortium name="EnsemblPlants"/>
        </authorList>
    </citation>
    <scope>IDENTIFICATION</scope>
</reference>
<dbReference type="AlphaFoldDB" id="A0A453D419"/>
<accession>A0A453D419</accession>
<organism evidence="1 2">
    <name type="scientific">Aegilops tauschii subsp. strangulata</name>
    <name type="common">Goatgrass</name>
    <dbReference type="NCBI Taxonomy" id="200361"/>
    <lineage>
        <taxon>Eukaryota</taxon>
        <taxon>Viridiplantae</taxon>
        <taxon>Streptophyta</taxon>
        <taxon>Embryophyta</taxon>
        <taxon>Tracheophyta</taxon>
        <taxon>Spermatophyta</taxon>
        <taxon>Magnoliopsida</taxon>
        <taxon>Liliopsida</taxon>
        <taxon>Poales</taxon>
        <taxon>Poaceae</taxon>
        <taxon>BOP clade</taxon>
        <taxon>Pooideae</taxon>
        <taxon>Triticodae</taxon>
        <taxon>Triticeae</taxon>
        <taxon>Triticinae</taxon>
        <taxon>Aegilops</taxon>
    </lineage>
</organism>
<evidence type="ECO:0000313" key="1">
    <source>
        <dbReference type="EnsemblPlants" id="AET2Gv21079900.1"/>
    </source>
</evidence>
<reference evidence="2" key="2">
    <citation type="journal article" date="2017" name="Nat. Plants">
        <title>The Aegilops tauschii genome reveals multiple impacts of transposons.</title>
        <authorList>
            <person name="Zhao G."/>
            <person name="Zou C."/>
            <person name="Li K."/>
            <person name="Wang K."/>
            <person name="Li T."/>
            <person name="Gao L."/>
            <person name="Zhang X."/>
            <person name="Wang H."/>
            <person name="Yang Z."/>
            <person name="Liu X."/>
            <person name="Jiang W."/>
            <person name="Mao L."/>
            <person name="Kong X."/>
            <person name="Jiao Y."/>
            <person name="Jia J."/>
        </authorList>
    </citation>
    <scope>NUCLEOTIDE SEQUENCE [LARGE SCALE GENOMIC DNA]</scope>
    <source>
        <strain evidence="2">cv. AL8/78</strain>
    </source>
</reference>
<evidence type="ECO:0000313" key="2">
    <source>
        <dbReference type="Proteomes" id="UP000015105"/>
    </source>
</evidence>
<dbReference type="Proteomes" id="UP000015105">
    <property type="component" value="Chromosome 2D"/>
</dbReference>
<dbReference type="EnsemblPlants" id="AET2Gv21079900.1">
    <property type="protein sequence ID" value="AET2Gv21079900.1"/>
    <property type="gene ID" value="AET2Gv21079900"/>
</dbReference>
<reference evidence="1" key="3">
    <citation type="journal article" date="2017" name="Nature">
        <title>Genome sequence of the progenitor of the wheat D genome Aegilops tauschii.</title>
        <authorList>
            <person name="Luo M.C."/>
            <person name="Gu Y.Q."/>
            <person name="Puiu D."/>
            <person name="Wang H."/>
            <person name="Twardziok S.O."/>
            <person name="Deal K.R."/>
            <person name="Huo N."/>
            <person name="Zhu T."/>
            <person name="Wang L."/>
            <person name="Wang Y."/>
            <person name="McGuire P.E."/>
            <person name="Liu S."/>
            <person name="Long H."/>
            <person name="Ramasamy R.K."/>
            <person name="Rodriguez J.C."/>
            <person name="Van S.L."/>
            <person name="Yuan L."/>
            <person name="Wang Z."/>
            <person name="Xia Z."/>
            <person name="Xiao L."/>
            <person name="Anderson O.D."/>
            <person name="Ouyang S."/>
            <person name="Liang Y."/>
            <person name="Zimin A.V."/>
            <person name="Pertea G."/>
            <person name="Qi P."/>
            <person name="Bennetzen J.L."/>
            <person name="Dai X."/>
            <person name="Dawson M.W."/>
            <person name="Muller H.G."/>
            <person name="Kugler K."/>
            <person name="Rivarola-Duarte L."/>
            <person name="Spannagl M."/>
            <person name="Mayer K.F.X."/>
            <person name="Lu F.H."/>
            <person name="Bevan M.W."/>
            <person name="Leroy P."/>
            <person name="Li P."/>
            <person name="You F.M."/>
            <person name="Sun Q."/>
            <person name="Liu Z."/>
            <person name="Lyons E."/>
            <person name="Wicker T."/>
            <person name="Salzberg S.L."/>
            <person name="Devos K.M."/>
            <person name="Dvorak J."/>
        </authorList>
    </citation>
    <scope>NUCLEOTIDE SEQUENCE [LARGE SCALE GENOMIC DNA]</scope>
    <source>
        <strain evidence="1">cv. AL8/78</strain>
    </source>
</reference>
<reference evidence="2" key="1">
    <citation type="journal article" date="2014" name="Science">
        <title>Ancient hybridizations among the ancestral genomes of bread wheat.</title>
        <authorList>
            <consortium name="International Wheat Genome Sequencing Consortium,"/>
            <person name="Marcussen T."/>
            <person name="Sandve S.R."/>
            <person name="Heier L."/>
            <person name="Spannagl M."/>
            <person name="Pfeifer M."/>
            <person name="Jakobsen K.S."/>
            <person name="Wulff B.B."/>
            <person name="Steuernagel B."/>
            <person name="Mayer K.F."/>
            <person name="Olsen O.A."/>
        </authorList>
    </citation>
    <scope>NUCLEOTIDE SEQUENCE [LARGE SCALE GENOMIC DNA]</scope>
    <source>
        <strain evidence="2">cv. AL8/78</strain>
    </source>
</reference>